<feature type="chain" id="PRO_5045548903" description="Leucine zipper transcription factor-like protein 1" evidence="3">
    <location>
        <begin position="28"/>
        <end position="639"/>
    </location>
</feature>
<accession>A0ABN9QWR9</accession>
<protein>
    <recommendedName>
        <fullName evidence="6">Leucine zipper transcription factor-like protein 1</fullName>
    </recommendedName>
</protein>
<proteinExistence type="predicted"/>
<feature type="signal peptide" evidence="3">
    <location>
        <begin position="1"/>
        <end position="27"/>
    </location>
</feature>
<evidence type="ECO:0000313" key="5">
    <source>
        <dbReference type="Proteomes" id="UP001189429"/>
    </source>
</evidence>
<dbReference type="Proteomes" id="UP001189429">
    <property type="component" value="Unassembled WGS sequence"/>
</dbReference>
<feature type="coiled-coil region" evidence="1">
    <location>
        <begin position="94"/>
        <end position="128"/>
    </location>
</feature>
<organism evidence="4 5">
    <name type="scientific">Prorocentrum cordatum</name>
    <dbReference type="NCBI Taxonomy" id="2364126"/>
    <lineage>
        <taxon>Eukaryota</taxon>
        <taxon>Sar</taxon>
        <taxon>Alveolata</taxon>
        <taxon>Dinophyceae</taxon>
        <taxon>Prorocentrales</taxon>
        <taxon>Prorocentraceae</taxon>
        <taxon>Prorocentrum</taxon>
    </lineage>
</organism>
<feature type="region of interest" description="Disordered" evidence="2">
    <location>
        <begin position="510"/>
        <end position="568"/>
    </location>
</feature>
<dbReference type="EMBL" id="CAUYUJ010004225">
    <property type="protein sequence ID" value="CAK0808668.1"/>
    <property type="molecule type" value="Genomic_DNA"/>
</dbReference>
<keyword evidence="1" id="KW-0175">Coiled coil</keyword>
<feature type="coiled-coil region" evidence="1">
    <location>
        <begin position="448"/>
        <end position="475"/>
    </location>
</feature>
<reference evidence="4" key="1">
    <citation type="submission" date="2023-10" db="EMBL/GenBank/DDBJ databases">
        <authorList>
            <person name="Chen Y."/>
            <person name="Shah S."/>
            <person name="Dougan E. K."/>
            <person name="Thang M."/>
            <person name="Chan C."/>
        </authorList>
    </citation>
    <scope>NUCLEOTIDE SEQUENCE [LARGE SCALE GENOMIC DNA]</scope>
</reference>
<keyword evidence="5" id="KW-1185">Reference proteome</keyword>
<keyword evidence="3" id="KW-0732">Signal</keyword>
<name>A0ABN9QWR9_9DINO</name>
<feature type="region of interest" description="Disordered" evidence="2">
    <location>
        <begin position="616"/>
        <end position="639"/>
    </location>
</feature>
<evidence type="ECO:0000313" key="4">
    <source>
        <dbReference type="EMBL" id="CAK0808668.1"/>
    </source>
</evidence>
<evidence type="ECO:0000256" key="1">
    <source>
        <dbReference type="SAM" id="Coils"/>
    </source>
</evidence>
<gene>
    <name evidence="4" type="ORF">PCOR1329_LOCUS14193</name>
</gene>
<sequence>MRRARAWLPQWFPLLVVASHSLAVASAVQARARANPIRKVVTLLQKMERKVREEGDKQHELFDKFMCFCKSTDGGLSSSIASAEEGIPQLESYAKQASAERDQIASDLEKTKSDMASAEAAVKEADALRAKDAQAFEKESADTKTNINALGQAIDAISSGGGSSFLQSSAASVLRQLSLSTSMNGDDIDLLQGFLAGGGSQSHDPQSGEVLGMLKQMKSDMAERLAESTSEEEQARRSHDSLVAAKKKEVNAASKAVEDKTGRLGKLAVDIVTLQNQLEYTKEGLAEDKAFLADMLRSCKQKQEEWELYQKLQSQEVVAIADTIKLLNDDDALDLFKKSLPTAGLAQTDAPGFLQVRAARAPRRASGRAGGPRLKLVEMALRGKKAGMEQIVGMIDDLVRLLDEEQSEDDEKKRFCEKEIDHVEDEAKVRQRLISDKETVITETKDSLETVRKDIESLAASIQKLDLDVKQATLQRKAEHALSVEAEAETGIARRVLELAKQKLTAFYHRRDDGDSGGPAAASAASFAQLNSDEADEDTGANGAETRAQGAQPPQGPDLSYRKSHEAAGGATQMIEMLQSDLTKQIEEIKQEEKHAQEAYEEFLLRCKRKRAIDAKSVSEKEGVKAQTGGNLAGRGQGG</sequence>
<evidence type="ECO:0008006" key="6">
    <source>
        <dbReference type="Google" id="ProtNLM"/>
    </source>
</evidence>
<evidence type="ECO:0000256" key="2">
    <source>
        <dbReference type="SAM" id="MobiDB-lite"/>
    </source>
</evidence>
<comment type="caution">
    <text evidence="4">The sequence shown here is derived from an EMBL/GenBank/DDBJ whole genome shotgun (WGS) entry which is preliminary data.</text>
</comment>
<feature type="compositionally biased region" description="Low complexity" evidence="2">
    <location>
        <begin position="518"/>
        <end position="528"/>
    </location>
</feature>
<feature type="coiled-coil region" evidence="1">
    <location>
        <begin position="575"/>
        <end position="606"/>
    </location>
</feature>
<evidence type="ECO:0000256" key="3">
    <source>
        <dbReference type="SAM" id="SignalP"/>
    </source>
</evidence>